<reference evidence="3" key="1">
    <citation type="submission" date="2016-10" db="EMBL/GenBank/DDBJ databases">
        <authorList>
            <person name="Varghese N."/>
            <person name="Submissions S."/>
        </authorList>
    </citation>
    <scope>NUCLEOTIDE SEQUENCE [LARGE SCALE GENOMIC DNA]</scope>
    <source>
        <strain evidence="3">CGMCC 1.8946</strain>
    </source>
</reference>
<dbReference type="SUPFAM" id="SSF158745">
    <property type="entry name" value="LanC-like"/>
    <property type="match status" value="1"/>
</dbReference>
<dbReference type="CDD" id="cd04793">
    <property type="entry name" value="LanC"/>
    <property type="match status" value="1"/>
</dbReference>
<dbReference type="PRINTS" id="PR01950">
    <property type="entry name" value="LANCSUPER"/>
</dbReference>
<organism evidence="2 3">
    <name type="scientific">Paenibacillus tianmuensis</name>
    <dbReference type="NCBI Taxonomy" id="624147"/>
    <lineage>
        <taxon>Bacteria</taxon>
        <taxon>Bacillati</taxon>
        <taxon>Bacillota</taxon>
        <taxon>Bacilli</taxon>
        <taxon>Bacillales</taxon>
        <taxon>Paenibacillaceae</taxon>
        <taxon>Paenibacillus</taxon>
    </lineage>
</organism>
<feature type="binding site" evidence="1">
    <location>
        <position position="155"/>
    </location>
    <ligand>
        <name>Zn(2+)</name>
        <dbReference type="ChEBI" id="CHEBI:29105"/>
    </ligand>
</feature>
<dbReference type="InterPro" id="IPR033889">
    <property type="entry name" value="LanC"/>
</dbReference>
<evidence type="ECO:0000313" key="3">
    <source>
        <dbReference type="Proteomes" id="UP000198601"/>
    </source>
</evidence>
<sequence length="247" mass="27643">MLGSNSNEFISSTYIEAERKKYPEGNFNLGLSHGITGPLAFLSLSCLHGMTNETMVGDIMRLSAWIYRWQVNNSFGIYWPGRVSYEEFIQNEMKRDSIENIRDSWCYGTLGIARSLWLAGHAVNNKEWKETGLQAYVDIEKRIKTFGGITSSTICHGVGGLLHLIQRMYSDTGHETLGALRDKLVVTVLERYAPHSMFGYYDEQTINGASITKDNAGFLTGTSGVALVLASLLSKESPDWDLILLIR</sequence>
<dbReference type="STRING" id="624147.SAMN04487970_10961"/>
<dbReference type="Gene3D" id="1.50.10.20">
    <property type="match status" value="1"/>
</dbReference>
<dbReference type="GO" id="GO:0031179">
    <property type="term" value="P:peptide modification"/>
    <property type="evidence" value="ECO:0007669"/>
    <property type="project" value="InterPro"/>
</dbReference>
<feature type="binding site" evidence="1">
    <location>
        <position position="106"/>
    </location>
    <ligand>
        <name>Zn(2+)</name>
        <dbReference type="ChEBI" id="CHEBI:29105"/>
    </ligand>
</feature>
<dbReference type="Proteomes" id="UP000198601">
    <property type="component" value="Unassembled WGS sequence"/>
</dbReference>
<keyword evidence="1" id="KW-0862">Zinc</keyword>
<dbReference type="InterPro" id="IPR007822">
    <property type="entry name" value="LANC-like"/>
</dbReference>
<feature type="binding site" evidence="1">
    <location>
        <position position="156"/>
    </location>
    <ligand>
        <name>Zn(2+)</name>
        <dbReference type="ChEBI" id="CHEBI:29105"/>
    </ligand>
</feature>
<evidence type="ECO:0000256" key="1">
    <source>
        <dbReference type="PIRSR" id="PIRSR607822-1"/>
    </source>
</evidence>
<dbReference type="SMART" id="SM01260">
    <property type="entry name" value="LANC_like"/>
    <property type="match status" value="1"/>
</dbReference>
<dbReference type="EMBL" id="FMTT01000096">
    <property type="protein sequence ID" value="SCW87534.1"/>
    <property type="molecule type" value="Genomic_DNA"/>
</dbReference>
<gene>
    <name evidence="2" type="ORF">SAMN04487970_10961</name>
</gene>
<proteinExistence type="predicted"/>
<keyword evidence="1" id="KW-0479">Metal-binding</keyword>
<protein>
    <submittedName>
        <fullName evidence="2">Lanthionine synthetase C-like protein</fullName>
    </submittedName>
</protein>
<keyword evidence="3" id="KW-1185">Reference proteome</keyword>
<dbReference type="Pfam" id="PF05147">
    <property type="entry name" value="LANC_like"/>
    <property type="match status" value="1"/>
</dbReference>
<dbReference type="AlphaFoldDB" id="A0A1G4U1N8"/>
<name>A0A1G4U1N8_9BACL</name>
<dbReference type="OrthoDB" id="1882482at2"/>
<dbReference type="PRINTS" id="PR01955">
    <property type="entry name" value="LANCFRANKIA"/>
</dbReference>
<dbReference type="GO" id="GO:0046872">
    <property type="term" value="F:metal ion binding"/>
    <property type="evidence" value="ECO:0007669"/>
    <property type="project" value="UniProtKB-KW"/>
</dbReference>
<accession>A0A1G4U1N8</accession>
<evidence type="ECO:0000313" key="2">
    <source>
        <dbReference type="EMBL" id="SCW87534.1"/>
    </source>
</evidence>